<dbReference type="GO" id="GO:0015629">
    <property type="term" value="C:actin cytoskeleton"/>
    <property type="evidence" value="ECO:0007669"/>
    <property type="project" value="TreeGrafter"/>
</dbReference>
<dbReference type="GO" id="GO:0014069">
    <property type="term" value="C:postsynaptic density"/>
    <property type="evidence" value="ECO:0007669"/>
    <property type="project" value="TreeGrafter"/>
</dbReference>
<keyword evidence="2 3" id="KW-0175">Coiled coil</keyword>
<dbReference type="InterPro" id="IPR013761">
    <property type="entry name" value="SAM/pointed_sf"/>
</dbReference>
<feature type="coiled-coil region" evidence="3">
    <location>
        <begin position="236"/>
        <end position="263"/>
    </location>
</feature>
<dbReference type="AlphaFoldDB" id="A0A914GWS5"/>
<evidence type="ECO:0000313" key="6">
    <source>
        <dbReference type="Proteomes" id="UP000887572"/>
    </source>
</evidence>
<dbReference type="GO" id="GO:0051015">
    <property type="term" value="F:actin filament binding"/>
    <property type="evidence" value="ECO:0007669"/>
    <property type="project" value="TreeGrafter"/>
</dbReference>
<dbReference type="PROSITE" id="PS50105">
    <property type="entry name" value="SAM_DOMAIN"/>
    <property type="match status" value="1"/>
</dbReference>
<protein>
    <submittedName>
        <fullName evidence="7">SAM domain-containing protein</fullName>
    </submittedName>
</protein>
<dbReference type="GO" id="GO:0019722">
    <property type="term" value="P:calcium-mediated signaling"/>
    <property type="evidence" value="ECO:0007669"/>
    <property type="project" value="TreeGrafter"/>
</dbReference>
<feature type="region of interest" description="Disordered" evidence="4">
    <location>
        <begin position="129"/>
        <end position="153"/>
    </location>
</feature>
<dbReference type="GO" id="GO:0007015">
    <property type="term" value="P:actin filament organization"/>
    <property type="evidence" value="ECO:0007669"/>
    <property type="project" value="TreeGrafter"/>
</dbReference>
<accession>A0A914GWS5</accession>
<evidence type="ECO:0000259" key="5">
    <source>
        <dbReference type="PROSITE" id="PS50105"/>
    </source>
</evidence>
<dbReference type="SUPFAM" id="SSF47769">
    <property type="entry name" value="SAM/Pointed domain"/>
    <property type="match status" value="1"/>
</dbReference>
<proteinExistence type="predicted"/>
<evidence type="ECO:0000256" key="4">
    <source>
        <dbReference type="SAM" id="MobiDB-lite"/>
    </source>
</evidence>
<dbReference type="PANTHER" id="PTHR16154:SF6">
    <property type="entry name" value="SPINOPHILIN, ISOFORM J"/>
    <property type="match status" value="1"/>
</dbReference>
<dbReference type="Pfam" id="PF07647">
    <property type="entry name" value="SAM_2"/>
    <property type="match status" value="1"/>
</dbReference>
<dbReference type="InterPro" id="IPR001660">
    <property type="entry name" value="SAM"/>
</dbReference>
<feature type="compositionally biased region" description="Polar residues" evidence="4">
    <location>
        <begin position="1"/>
        <end position="15"/>
    </location>
</feature>
<dbReference type="WBParaSite" id="Gr19_v10_g11909.t1">
    <property type="protein sequence ID" value="Gr19_v10_g11909.t1"/>
    <property type="gene ID" value="Gr19_v10_g11909"/>
</dbReference>
<name>A0A914GWS5_GLORO</name>
<evidence type="ECO:0000256" key="2">
    <source>
        <dbReference type="ARBA" id="ARBA00023054"/>
    </source>
</evidence>
<feature type="domain" description="SAM" evidence="5">
    <location>
        <begin position="186"/>
        <end position="249"/>
    </location>
</feature>
<feature type="region of interest" description="Disordered" evidence="4">
    <location>
        <begin position="1"/>
        <end position="41"/>
    </location>
</feature>
<evidence type="ECO:0000256" key="3">
    <source>
        <dbReference type="SAM" id="Coils"/>
    </source>
</evidence>
<dbReference type="SMART" id="SM00454">
    <property type="entry name" value="SAM"/>
    <property type="match status" value="1"/>
</dbReference>
<dbReference type="GO" id="GO:0030425">
    <property type="term" value="C:dendrite"/>
    <property type="evidence" value="ECO:0007669"/>
    <property type="project" value="TreeGrafter"/>
</dbReference>
<dbReference type="GO" id="GO:0005737">
    <property type="term" value="C:cytoplasm"/>
    <property type="evidence" value="ECO:0007669"/>
    <property type="project" value="TreeGrafter"/>
</dbReference>
<evidence type="ECO:0000313" key="7">
    <source>
        <dbReference type="WBParaSite" id="Gr19_v10_g11909.t1"/>
    </source>
</evidence>
<evidence type="ECO:0000256" key="1">
    <source>
        <dbReference type="ARBA" id="ARBA00022553"/>
    </source>
</evidence>
<dbReference type="Proteomes" id="UP000887572">
    <property type="component" value="Unplaced"/>
</dbReference>
<dbReference type="CDD" id="cd09512">
    <property type="entry name" value="SAM_Neurabin-like"/>
    <property type="match status" value="1"/>
</dbReference>
<dbReference type="Gene3D" id="1.10.150.50">
    <property type="entry name" value="Transcription Factor, Ets-1"/>
    <property type="match status" value="1"/>
</dbReference>
<dbReference type="FunFam" id="1.10.150.50:FF:000008">
    <property type="entry name" value="Neurabin-1 isoform 1-like protein"/>
    <property type="match status" value="1"/>
</dbReference>
<sequence>MFPFSVHSNDPSQNGAVLGRPADEHTPVIVPKPSQRRHGGGEMVPARLISVKHAGLGSQSVPLSAAPPPPPHNQHFYHHQQQQHAANADHLHHQHGHPQFVIVTGGNNPNAAICDEPSVASYVRCRGFPNPPPRQQGIKGHPQHHHHGTGPRGLLFPLKKRFVSSAAEHEFWRENIEAQGLQVLHWSVDDVCQLLIHIGLDKYIPEFTVNQINGTKLLELDGSRLKAMGLFNHADRAVIKKRVKAIKQRIERERKQLEKEARQRGGGVKIVSVQ</sequence>
<dbReference type="PANTHER" id="PTHR16154">
    <property type="entry name" value="NEURABIN"/>
    <property type="match status" value="1"/>
</dbReference>
<keyword evidence="1" id="KW-0597">Phosphoprotein</keyword>
<keyword evidence="6" id="KW-1185">Reference proteome</keyword>
<reference evidence="7" key="1">
    <citation type="submission" date="2022-11" db="UniProtKB">
        <authorList>
            <consortium name="WormBaseParasite"/>
        </authorList>
    </citation>
    <scope>IDENTIFICATION</scope>
</reference>
<dbReference type="GO" id="GO:0031175">
    <property type="term" value="P:neuron projection development"/>
    <property type="evidence" value="ECO:0007669"/>
    <property type="project" value="TreeGrafter"/>
</dbReference>
<dbReference type="InterPro" id="IPR043446">
    <property type="entry name" value="Neurabin-like"/>
</dbReference>
<organism evidence="6 7">
    <name type="scientific">Globodera rostochiensis</name>
    <name type="common">Golden nematode worm</name>
    <name type="synonym">Heterodera rostochiensis</name>
    <dbReference type="NCBI Taxonomy" id="31243"/>
    <lineage>
        <taxon>Eukaryota</taxon>
        <taxon>Metazoa</taxon>
        <taxon>Ecdysozoa</taxon>
        <taxon>Nematoda</taxon>
        <taxon>Chromadorea</taxon>
        <taxon>Rhabditida</taxon>
        <taxon>Tylenchina</taxon>
        <taxon>Tylenchomorpha</taxon>
        <taxon>Tylenchoidea</taxon>
        <taxon>Heteroderidae</taxon>
        <taxon>Heteroderinae</taxon>
        <taxon>Globodera</taxon>
    </lineage>
</organism>